<gene>
    <name evidence="1" type="ORF">CERSUDRAFT_88961</name>
</gene>
<sequence length="162" mass="18033">MCGVATRVMRKASDVYIRVIYACSAIRWRRRKIERLQCGGKTGRTKRQDGLGLIRSCRAAPRIVAQKLDECTNELLGGAHAPCKCNGDDRRLGMPVRSRVYAVRLLDDVRTERKTGVCSCAWRRAQNGSGAREEEHLGRLAKEGGKTTITRASMQLVMISSP</sequence>
<evidence type="ECO:0000313" key="1">
    <source>
        <dbReference type="EMBL" id="EMD31611.1"/>
    </source>
</evidence>
<proteinExistence type="predicted"/>
<accession>M2QYJ6</accession>
<protein>
    <submittedName>
        <fullName evidence="1">Uncharacterized protein</fullName>
    </submittedName>
</protein>
<evidence type="ECO:0000313" key="2">
    <source>
        <dbReference type="Proteomes" id="UP000016930"/>
    </source>
</evidence>
<dbReference type="HOGENOM" id="CLU_1635174_0_0_1"/>
<dbReference type="Proteomes" id="UP000016930">
    <property type="component" value="Unassembled WGS sequence"/>
</dbReference>
<reference evidence="1 2" key="1">
    <citation type="journal article" date="2012" name="Proc. Natl. Acad. Sci. U.S.A.">
        <title>Comparative genomics of Ceriporiopsis subvermispora and Phanerochaete chrysosporium provide insight into selective ligninolysis.</title>
        <authorList>
            <person name="Fernandez-Fueyo E."/>
            <person name="Ruiz-Duenas F.J."/>
            <person name="Ferreira P."/>
            <person name="Floudas D."/>
            <person name="Hibbett D.S."/>
            <person name="Canessa P."/>
            <person name="Larrondo L.F."/>
            <person name="James T.Y."/>
            <person name="Seelenfreund D."/>
            <person name="Lobos S."/>
            <person name="Polanco R."/>
            <person name="Tello M."/>
            <person name="Honda Y."/>
            <person name="Watanabe T."/>
            <person name="Watanabe T."/>
            <person name="Ryu J.S."/>
            <person name="Kubicek C.P."/>
            <person name="Schmoll M."/>
            <person name="Gaskell J."/>
            <person name="Hammel K.E."/>
            <person name="St John F.J."/>
            <person name="Vanden Wymelenberg A."/>
            <person name="Sabat G."/>
            <person name="Splinter BonDurant S."/>
            <person name="Syed K."/>
            <person name="Yadav J.S."/>
            <person name="Doddapaneni H."/>
            <person name="Subramanian V."/>
            <person name="Lavin J.L."/>
            <person name="Oguiza J.A."/>
            <person name="Perez G."/>
            <person name="Pisabarro A.G."/>
            <person name="Ramirez L."/>
            <person name="Santoyo F."/>
            <person name="Master E."/>
            <person name="Coutinho P.M."/>
            <person name="Henrissat B."/>
            <person name="Lombard V."/>
            <person name="Magnuson J.K."/>
            <person name="Kuees U."/>
            <person name="Hori C."/>
            <person name="Igarashi K."/>
            <person name="Samejima M."/>
            <person name="Held B.W."/>
            <person name="Barry K.W."/>
            <person name="LaButti K.M."/>
            <person name="Lapidus A."/>
            <person name="Lindquist E.A."/>
            <person name="Lucas S.M."/>
            <person name="Riley R."/>
            <person name="Salamov A.A."/>
            <person name="Hoffmeister D."/>
            <person name="Schwenk D."/>
            <person name="Hadar Y."/>
            <person name="Yarden O."/>
            <person name="de Vries R.P."/>
            <person name="Wiebenga A."/>
            <person name="Stenlid J."/>
            <person name="Eastwood D."/>
            <person name="Grigoriev I.V."/>
            <person name="Berka R.M."/>
            <person name="Blanchette R.A."/>
            <person name="Kersten P."/>
            <person name="Martinez A.T."/>
            <person name="Vicuna R."/>
            <person name="Cullen D."/>
        </authorList>
    </citation>
    <scope>NUCLEOTIDE SEQUENCE [LARGE SCALE GENOMIC DNA]</scope>
    <source>
        <strain evidence="1 2">B</strain>
    </source>
</reference>
<keyword evidence="2" id="KW-1185">Reference proteome</keyword>
<dbReference type="EMBL" id="KB445817">
    <property type="protein sequence ID" value="EMD31611.1"/>
    <property type="molecule type" value="Genomic_DNA"/>
</dbReference>
<name>M2QYJ6_CERS8</name>
<dbReference type="AlphaFoldDB" id="M2QYJ6"/>
<organism evidence="1 2">
    <name type="scientific">Ceriporiopsis subvermispora (strain B)</name>
    <name type="common">White-rot fungus</name>
    <name type="synonym">Gelatoporia subvermispora</name>
    <dbReference type="NCBI Taxonomy" id="914234"/>
    <lineage>
        <taxon>Eukaryota</taxon>
        <taxon>Fungi</taxon>
        <taxon>Dikarya</taxon>
        <taxon>Basidiomycota</taxon>
        <taxon>Agaricomycotina</taxon>
        <taxon>Agaricomycetes</taxon>
        <taxon>Polyporales</taxon>
        <taxon>Gelatoporiaceae</taxon>
        <taxon>Gelatoporia</taxon>
    </lineage>
</organism>